<dbReference type="InterPro" id="IPR024989">
    <property type="entry name" value="MFS_assoc_dom"/>
</dbReference>
<evidence type="ECO:0000256" key="2">
    <source>
        <dbReference type="ARBA" id="ARBA00022448"/>
    </source>
</evidence>
<dbReference type="PANTHER" id="PTHR23522:SF4">
    <property type="entry name" value="NUCLEOSIDE PERMEASE NUPG-RELATED"/>
    <property type="match status" value="1"/>
</dbReference>
<feature type="transmembrane region" description="Helical" evidence="7">
    <location>
        <begin position="42"/>
        <end position="64"/>
    </location>
</feature>
<protein>
    <submittedName>
        <fullName evidence="9">MFS transporter</fullName>
    </submittedName>
</protein>
<dbReference type="SUPFAM" id="SSF103473">
    <property type="entry name" value="MFS general substrate transporter"/>
    <property type="match status" value="1"/>
</dbReference>
<feature type="transmembrane region" description="Helical" evidence="7">
    <location>
        <begin position="236"/>
        <end position="254"/>
    </location>
</feature>
<dbReference type="Pfam" id="PF12832">
    <property type="entry name" value="MFS_1_like"/>
    <property type="match status" value="1"/>
</dbReference>
<keyword evidence="3" id="KW-1003">Cell membrane</keyword>
<feature type="transmembrane region" description="Helical" evidence="7">
    <location>
        <begin position="292"/>
        <end position="315"/>
    </location>
</feature>
<sequence>MKQQDKRTLYLLQGFYLFAFFGFGSLAPLLSVYLSEVEKLNGYQIGTLLSIGPVITIFFQPLWGMVADLKNAHNRVLTITTALAGIFGLGYLIFGQYYWLLFVAVMTGVFQSAIIPLSDSISLKFSGKARINYGNIRLFGSLGFGLAVFVMGRLSEWNPQAIFYAFFITLILAAIISLRFPRENSSGSTKMLGGMKELLGIKQFVVFMFVTFLVFGPNLANNFYFGLFLEDRGGTYTGIGIAFLIAVLSEIPFMRAAGFLINRIGLLQVAAIGGLVSLLRWSFYFTQPDLSIIYISSVVQGFSLGLFIPAGLQYVKQVTPVAVTATAVTIYSAIGNGLGNWFFTFVGGMIFEVYSIYSIYLFFAVMTSAGVLLTLWLIKKEKEDVKAGKEVLAQHIASK</sequence>
<feature type="domain" description="Major facilitator superfamily (MFS) profile" evidence="8">
    <location>
        <begin position="8"/>
        <end position="382"/>
    </location>
</feature>
<dbReference type="Gene3D" id="1.20.1250.20">
    <property type="entry name" value="MFS general substrate transporter like domains"/>
    <property type="match status" value="2"/>
</dbReference>
<evidence type="ECO:0000256" key="7">
    <source>
        <dbReference type="SAM" id="Phobius"/>
    </source>
</evidence>
<dbReference type="Proteomes" id="UP000265816">
    <property type="component" value="Unassembled WGS sequence"/>
</dbReference>
<keyword evidence="2" id="KW-0813">Transport</keyword>
<keyword evidence="5 7" id="KW-1133">Transmembrane helix</keyword>
<dbReference type="InterPro" id="IPR036259">
    <property type="entry name" value="MFS_trans_sf"/>
</dbReference>
<feature type="transmembrane region" description="Helical" evidence="7">
    <location>
        <begin position="266"/>
        <end position="286"/>
    </location>
</feature>
<evidence type="ECO:0000256" key="1">
    <source>
        <dbReference type="ARBA" id="ARBA00004651"/>
    </source>
</evidence>
<dbReference type="EMBL" id="QWVT01000015">
    <property type="protein sequence ID" value="RID85603.1"/>
    <property type="molecule type" value="Genomic_DNA"/>
</dbReference>
<evidence type="ECO:0000256" key="3">
    <source>
        <dbReference type="ARBA" id="ARBA00022475"/>
    </source>
</evidence>
<dbReference type="RefSeq" id="WP_119112456.1">
    <property type="nucleotide sequence ID" value="NZ_CBCSEO010000002.1"/>
</dbReference>
<keyword evidence="4 7" id="KW-0812">Transmembrane</keyword>
<feature type="transmembrane region" description="Helical" evidence="7">
    <location>
        <begin position="99"/>
        <end position="117"/>
    </location>
</feature>
<evidence type="ECO:0000259" key="8">
    <source>
        <dbReference type="PROSITE" id="PS50850"/>
    </source>
</evidence>
<feature type="transmembrane region" description="Helical" evidence="7">
    <location>
        <begin position="327"/>
        <end position="351"/>
    </location>
</feature>
<reference evidence="9 10" key="1">
    <citation type="submission" date="2018-08" db="EMBL/GenBank/DDBJ databases">
        <title>Bacillus jemisoniae sp. nov., Bacillus chryseoplanitiae sp. nov., Bacillus resnikiae sp. nov., and Bacillus frankliniae sp. nov., isolated from Viking spacecraft and associated surfaces.</title>
        <authorList>
            <person name="Seuylemezian A."/>
            <person name="Vaishampayan P."/>
        </authorList>
    </citation>
    <scope>NUCLEOTIDE SEQUENCE [LARGE SCALE GENOMIC DNA]</scope>
    <source>
        <strain evidence="9 10">JJ-247</strain>
    </source>
</reference>
<dbReference type="GO" id="GO:0015213">
    <property type="term" value="F:uridine transmembrane transporter activity"/>
    <property type="evidence" value="ECO:0007669"/>
    <property type="project" value="TreeGrafter"/>
</dbReference>
<evidence type="ECO:0000256" key="4">
    <source>
        <dbReference type="ARBA" id="ARBA00022692"/>
    </source>
</evidence>
<dbReference type="PANTHER" id="PTHR23522">
    <property type="entry name" value="BLL5896 PROTEIN"/>
    <property type="match status" value="1"/>
</dbReference>
<dbReference type="GO" id="GO:0005886">
    <property type="term" value="C:plasma membrane"/>
    <property type="evidence" value="ECO:0007669"/>
    <property type="project" value="UniProtKB-SubCell"/>
</dbReference>
<proteinExistence type="predicted"/>
<evidence type="ECO:0000256" key="6">
    <source>
        <dbReference type="ARBA" id="ARBA00023136"/>
    </source>
</evidence>
<feature type="transmembrane region" description="Helical" evidence="7">
    <location>
        <begin position="357"/>
        <end position="378"/>
    </location>
</feature>
<feature type="transmembrane region" description="Helical" evidence="7">
    <location>
        <begin position="76"/>
        <end position="93"/>
    </location>
</feature>
<dbReference type="AlphaFoldDB" id="A0A398BDD2"/>
<keyword evidence="10" id="KW-1185">Reference proteome</keyword>
<organism evidence="9 10">
    <name type="scientific">Mesobacillus zeae</name>
    <dbReference type="NCBI Taxonomy" id="1917180"/>
    <lineage>
        <taxon>Bacteria</taxon>
        <taxon>Bacillati</taxon>
        <taxon>Bacillota</taxon>
        <taxon>Bacilli</taxon>
        <taxon>Bacillales</taxon>
        <taxon>Bacillaceae</taxon>
        <taxon>Mesobacillus</taxon>
    </lineage>
</organism>
<accession>A0A398BDD2</accession>
<comment type="subcellular location">
    <subcellularLocation>
        <location evidence="1">Cell membrane</location>
        <topology evidence="1">Multi-pass membrane protein</topology>
    </subcellularLocation>
</comment>
<evidence type="ECO:0000256" key="5">
    <source>
        <dbReference type="ARBA" id="ARBA00022989"/>
    </source>
</evidence>
<evidence type="ECO:0000313" key="9">
    <source>
        <dbReference type="EMBL" id="RID85603.1"/>
    </source>
</evidence>
<comment type="caution">
    <text evidence="9">The sequence shown here is derived from an EMBL/GenBank/DDBJ whole genome shotgun (WGS) entry which is preliminary data.</text>
</comment>
<feature type="transmembrane region" description="Helical" evidence="7">
    <location>
        <begin position="9"/>
        <end position="30"/>
    </location>
</feature>
<evidence type="ECO:0000313" key="10">
    <source>
        <dbReference type="Proteomes" id="UP000265816"/>
    </source>
</evidence>
<feature type="transmembrane region" description="Helical" evidence="7">
    <location>
        <begin position="138"/>
        <end position="155"/>
    </location>
</feature>
<dbReference type="InterPro" id="IPR020846">
    <property type="entry name" value="MFS_dom"/>
</dbReference>
<feature type="transmembrane region" description="Helical" evidence="7">
    <location>
        <begin position="161"/>
        <end position="178"/>
    </location>
</feature>
<dbReference type="GO" id="GO:0015212">
    <property type="term" value="F:cytidine transmembrane transporter activity"/>
    <property type="evidence" value="ECO:0007669"/>
    <property type="project" value="TreeGrafter"/>
</dbReference>
<dbReference type="PROSITE" id="PS50850">
    <property type="entry name" value="MFS"/>
    <property type="match status" value="1"/>
</dbReference>
<feature type="transmembrane region" description="Helical" evidence="7">
    <location>
        <begin position="199"/>
        <end position="216"/>
    </location>
</feature>
<keyword evidence="6 7" id="KW-0472">Membrane</keyword>
<gene>
    <name evidence="9" type="ORF">D1970_08575</name>
</gene>
<dbReference type="OrthoDB" id="1650886at2"/>
<name>A0A398BDD2_9BACI</name>